<dbReference type="Proteomes" id="UP000050525">
    <property type="component" value="Unassembled WGS sequence"/>
</dbReference>
<protein>
    <submittedName>
        <fullName evidence="1">Uncharacterized protein</fullName>
    </submittedName>
</protein>
<name>A0A151NNW3_ALLMI</name>
<keyword evidence="2" id="KW-1185">Reference proteome</keyword>
<reference evidence="1 2" key="1">
    <citation type="journal article" date="2012" name="Genome Biol.">
        <title>Sequencing three crocodilian genomes to illuminate the evolution of archosaurs and amniotes.</title>
        <authorList>
            <person name="St John J.A."/>
            <person name="Braun E.L."/>
            <person name="Isberg S.R."/>
            <person name="Miles L.G."/>
            <person name="Chong A.Y."/>
            <person name="Gongora J."/>
            <person name="Dalzell P."/>
            <person name="Moran C."/>
            <person name="Bed'hom B."/>
            <person name="Abzhanov A."/>
            <person name="Burgess S.C."/>
            <person name="Cooksey A.M."/>
            <person name="Castoe T.A."/>
            <person name="Crawford N.G."/>
            <person name="Densmore L.D."/>
            <person name="Drew J.C."/>
            <person name="Edwards S.V."/>
            <person name="Faircloth B.C."/>
            <person name="Fujita M.K."/>
            <person name="Greenwold M.J."/>
            <person name="Hoffmann F.G."/>
            <person name="Howard J.M."/>
            <person name="Iguchi T."/>
            <person name="Janes D.E."/>
            <person name="Khan S.Y."/>
            <person name="Kohno S."/>
            <person name="de Koning A.J."/>
            <person name="Lance S.L."/>
            <person name="McCarthy F.M."/>
            <person name="McCormack J.E."/>
            <person name="Merchant M.E."/>
            <person name="Peterson D.G."/>
            <person name="Pollock D.D."/>
            <person name="Pourmand N."/>
            <person name="Raney B.J."/>
            <person name="Roessler K.A."/>
            <person name="Sanford J.R."/>
            <person name="Sawyer R.H."/>
            <person name="Schmidt C.J."/>
            <person name="Triplett E.W."/>
            <person name="Tuberville T.D."/>
            <person name="Venegas-Anaya M."/>
            <person name="Howard J.T."/>
            <person name="Jarvis E.D."/>
            <person name="Guillette L.J.Jr."/>
            <person name="Glenn T.C."/>
            <person name="Green R.E."/>
            <person name="Ray D.A."/>
        </authorList>
    </citation>
    <scope>NUCLEOTIDE SEQUENCE [LARGE SCALE GENOMIC DNA]</scope>
    <source>
        <strain evidence="1">KSC_2009_1</strain>
    </source>
</reference>
<accession>A0A151NNW3</accession>
<evidence type="ECO:0000313" key="1">
    <source>
        <dbReference type="EMBL" id="KYO38463.1"/>
    </source>
</evidence>
<dbReference type="EMBL" id="AKHW03002524">
    <property type="protein sequence ID" value="KYO38463.1"/>
    <property type="molecule type" value="Genomic_DNA"/>
</dbReference>
<gene>
    <name evidence="1" type="ORF">Y1Q_0015694</name>
</gene>
<evidence type="ECO:0000313" key="2">
    <source>
        <dbReference type="Proteomes" id="UP000050525"/>
    </source>
</evidence>
<comment type="caution">
    <text evidence="1">The sequence shown here is derived from an EMBL/GenBank/DDBJ whole genome shotgun (WGS) entry which is preliminary data.</text>
</comment>
<organism evidence="1 2">
    <name type="scientific">Alligator mississippiensis</name>
    <name type="common">American alligator</name>
    <dbReference type="NCBI Taxonomy" id="8496"/>
    <lineage>
        <taxon>Eukaryota</taxon>
        <taxon>Metazoa</taxon>
        <taxon>Chordata</taxon>
        <taxon>Craniata</taxon>
        <taxon>Vertebrata</taxon>
        <taxon>Euteleostomi</taxon>
        <taxon>Archelosauria</taxon>
        <taxon>Archosauria</taxon>
        <taxon>Crocodylia</taxon>
        <taxon>Alligatoridae</taxon>
        <taxon>Alligatorinae</taxon>
        <taxon>Alligator</taxon>
    </lineage>
</organism>
<dbReference type="AlphaFoldDB" id="A0A151NNW3"/>
<sequence>MSMSMGTDVSMDLGEKDKIMMDSFNKAVGALLSQELDRVERPIAFTSQKPTPQEERPGCDNVVADFPSRCHLPEDHQEQQTAHLGFICVCLNDTEESGPTGFQLHQASLAYGRAPNLRSLA</sequence>
<proteinExistence type="predicted"/>